<comment type="subunit">
    <text evidence="10">Associates with subunits I, II and III to form cytochrome c oxidase.</text>
</comment>
<evidence type="ECO:0000256" key="2">
    <source>
        <dbReference type="ARBA" id="ARBA00004651"/>
    </source>
</evidence>
<dbReference type="OrthoDB" id="5244617at2"/>
<gene>
    <name evidence="12" type="ORF">C8E83_1396</name>
</gene>
<protein>
    <recommendedName>
        <fullName evidence="10">Cytochrome c oxidase polypeptide 4</fullName>
        <ecNumber evidence="10">7.1.1.9</ecNumber>
    </recommendedName>
    <alternativeName>
        <fullName evidence="10">Cytochrome aa3 subunit 4</fullName>
    </alternativeName>
    <alternativeName>
        <fullName evidence="10">Cytochrome c oxidase polypeptide IV</fullName>
    </alternativeName>
</protein>
<keyword evidence="6 10" id="KW-1278">Translocase</keyword>
<comment type="subcellular location">
    <subcellularLocation>
        <location evidence="2">Cell membrane</location>
        <topology evidence="2">Multi-pass membrane protein</topology>
    </subcellularLocation>
</comment>
<feature type="transmembrane region" description="Helical" evidence="11">
    <location>
        <begin position="7"/>
        <end position="25"/>
    </location>
</feature>
<organism evidence="12 13">
    <name type="scientific">Frondihabitans australicus</name>
    <dbReference type="NCBI Taxonomy" id="386892"/>
    <lineage>
        <taxon>Bacteria</taxon>
        <taxon>Bacillati</taxon>
        <taxon>Actinomycetota</taxon>
        <taxon>Actinomycetes</taxon>
        <taxon>Micrococcales</taxon>
        <taxon>Microbacteriaceae</taxon>
        <taxon>Frondihabitans</taxon>
    </lineage>
</organism>
<dbReference type="Proteomes" id="UP000280008">
    <property type="component" value="Unassembled WGS sequence"/>
</dbReference>
<dbReference type="AlphaFoldDB" id="A0A495IE65"/>
<evidence type="ECO:0000256" key="7">
    <source>
        <dbReference type="ARBA" id="ARBA00022989"/>
    </source>
</evidence>
<feature type="transmembrane region" description="Helical" evidence="11">
    <location>
        <begin position="103"/>
        <end position="131"/>
    </location>
</feature>
<evidence type="ECO:0000313" key="13">
    <source>
        <dbReference type="Proteomes" id="UP000280008"/>
    </source>
</evidence>
<evidence type="ECO:0000256" key="10">
    <source>
        <dbReference type="PIRNR" id="PIRNR017385"/>
    </source>
</evidence>
<comment type="similarity">
    <text evidence="3 10">Belongs to the cytochrome c oxidase bacterial subunit CtaF family.</text>
</comment>
<dbReference type="GO" id="GO:0004129">
    <property type="term" value="F:cytochrome-c oxidase activity"/>
    <property type="evidence" value="ECO:0007669"/>
    <property type="project" value="UniProtKB-EC"/>
</dbReference>
<keyword evidence="4 10" id="KW-1003">Cell membrane</keyword>
<feature type="transmembrane region" description="Helical" evidence="11">
    <location>
        <begin position="37"/>
        <end position="56"/>
    </location>
</feature>
<evidence type="ECO:0000256" key="9">
    <source>
        <dbReference type="ARBA" id="ARBA00047816"/>
    </source>
</evidence>
<comment type="function">
    <text evidence="1 10">Part of cytochrome c oxidase, its function is unknown.</text>
</comment>
<dbReference type="RefSeq" id="WP_121369046.1">
    <property type="nucleotide sequence ID" value="NZ_RBKS01000001.1"/>
</dbReference>
<keyword evidence="5 11" id="KW-0812">Transmembrane</keyword>
<evidence type="ECO:0000256" key="1">
    <source>
        <dbReference type="ARBA" id="ARBA00002536"/>
    </source>
</evidence>
<evidence type="ECO:0000256" key="6">
    <source>
        <dbReference type="ARBA" id="ARBA00022967"/>
    </source>
</evidence>
<keyword evidence="8 10" id="KW-0472">Membrane</keyword>
<dbReference type="Pfam" id="PF12270">
    <property type="entry name" value="Cyt_c_ox_IV"/>
    <property type="match status" value="1"/>
</dbReference>
<evidence type="ECO:0000256" key="4">
    <source>
        <dbReference type="ARBA" id="ARBA00022475"/>
    </source>
</evidence>
<evidence type="ECO:0000256" key="5">
    <source>
        <dbReference type="ARBA" id="ARBA00022692"/>
    </source>
</evidence>
<comment type="caution">
    <text evidence="12">The sequence shown here is derived from an EMBL/GenBank/DDBJ whole genome shotgun (WGS) entry which is preliminary data.</text>
</comment>
<dbReference type="EMBL" id="RBKS01000001">
    <property type="protein sequence ID" value="RKR74287.1"/>
    <property type="molecule type" value="Genomic_DNA"/>
</dbReference>
<evidence type="ECO:0000256" key="11">
    <source>
        <dbReference type="SAM" id="Phobius"/>
    </source>
</evidence>
<evidence type="ECO:0000313" key="12">
    <source>
        <dbReference type="EMBL" id="RKR74287.1"/>
    </source>
</evidence>
<dbReference type="GO" id="GO:0005886">
    <property type="term" value="C:plasma membrane"/>
    <property type="evidence" value="ECO:0007669"/>
    <property type="project" value="UniProtKB-SubCell"/>
</dbReference>
<sequence length="140" mass="15597">MRAQSNIFWVMAVFFLLADAAYTIWSLLSTEFHKVEWVGTVGIGLAAIASIFLAFYMNRSHFAQSGELPEDRLDANIDDGDPEIGFFNPWSWWPIALAGGCTLCFLGLAVGTWICFFGAAIVAVTLVGWVFENYRGIHQH</sequence>
<evidence type="ECO:0000256" key="8">
    <source>
        <dbReference type="ARBA" id="ARBA00023136"/>
    </source>
</evidence>
<accession>A0A495IE65</accession>
<keyword evidence="7 11" id="KW-1133">Transmembrane helix</keyword>
<keyword evidence="13" id="KW-1185">Reference proteome</keyword>
<name>A0A495IE65_9MICO</name>
<evidence type="ECO:0000256" key="3">
    <source>
        <dbReference type="ARBA" id="ARBA00006870"/>
    </source>
</evidence>
<reference evidence="12 13" key="1">
    <citation type="submission" date="2018-10" db="EMBL/GenBank/DDBJ databases">
        <title>Sequencing the genomes of 1000 actinobacteria strains.</title>
        <authorList>
            <person name="Klenk H.-P."/>
        </authorList>
    </citation>
    <scope>NUCLEOTIDE SEQUENCE [LARGE SCALE GENOMIC DNA]</scope>
    <source>
        <strain evidence="12 13">DSM 17894</strain>
    </source>
</reference>
<dbReference type="EC" id="7.1.1.9" evidence="10"/>
<comment type="catalytic activity">
    <reaction evidence="9 10">
        <text>4 Fe(II)-[cytochrome c] + O2 + 8 H(+)(in) = 4 Fe(III)-[cytochrome c] + 2 H2O + 4 H(+)(out)</text>
        <dbReference type="Rhea" id="RHEA:11436"/>
        <dbReference type="Rhea" id="RHEA-COMP:10350"/>
        <dbReference type="Rhea" id="RHEA-COMP:14399"/>
        <dbReference type="ChEBI" id="CHEBI:15377"/>
        <dbReference type="ChEBI" id="CHEBI:15378"/>
        <dbReference type="ChEBI" id="CHEBI:15379"/>
        <dbReference type="ChEBI" id="CHEBI:29033"/>
        <dbReference type="ChEBI" id="CHEBI:29034"/>
        <dbReference type="EC" id="7.1.1.9"/>
    </reaction>
</comment>
<dbReference type="PIRSF" id="PIRSF017385">
    <property type="entry name" value="CtaF"/>
    <property type="match status" value="1"/>
</dbReference>
<dbReference type="InterPro" id="IPR021050">
    <property type="entry name" value="Cyt_c_oxidase_su4_actinobac"/>
</dbReference>
<proteinExistence type="inferred from homology"/>
<dbReference type="GO" id="GO:0022900">
    <property type="term" value="P:electron transport chain"/>
    <property type="evidence" value="ECO:0007669"/>
    <property type="project" value="InterPro"/>
</dbReference>